<name>A0AAV2J021_KNICA</name>
<evidence type="ECO:0000313" key="2">
    <source>
        <dbReference type="Proteomes" id="UP001497482"/>
    </source>
</evidence>
<dbReference type="EMBL" id="OZ035823">
    <property type="protein sequence ID" value="CAL1569846.1"/>
    <property type="molecule type" value="Genomic_DNA"/>
</dbReference>
<protein>
    <submittedName>
        <fullName evidence="1">Uncharacterized protein</fullName>
    </submittedName>
</protein>
<reference evidence="1 2" key="1">
    <citation type="submission" date="2024-04" db="EMBL/GenBank/DDBJ databases">
        <authorList>
            <person name="Waldvogel A.-M."/>
            <person name="Schoenle A."/>
        </authorList>
    </citation>
    <scope>NUCLEOTIDE SEQUENCE [LARGE SCALE GENOMIC DNA]</scope>
</reference>
<dbReference type="Proteomes" id="UP001497482">
    <property type="component" value="Chromosome 1"/>
</dbReference>
<accession>A0AAV2J021</accession>
<organism evidence="1 2">
    <name type="scientific">Knipowitschia caucasica</name>
    <name type="common">Caucasian dwarf goby</name>
    <name type="synonym">Pomatoschistus caucasicus</name>
    <dbReference type="NCBI Taxonomy" id="637954"/>
    <lineage>
        <taxon>Eukaryota</taxon>
        <taxon>Metazoa</taxon>
        <taxon>Chordata</taxon>
        <taxon>Craniata</taxon>
        <taxon>Vertebrata</taxon>
        <taxon>Euteleostomi</taxon>
        <taxon>Actinopterygii</taxon>
        <taxon>Neopterygii</taxon>
        <taxon>Teleostei</taxon>
        <taxon>Neoteleostei</taxon>
        <taxon>Acanthomorphata</taxon>
        <taxon>Gobiaria</taxon>
        <taxon>Gobiiformes</taxon>
        <taxon>Gobioidei</taxon>
        <taxon>Gobiidae</taxon>
        <taxon>Gobiinae</taxon>
        <taxon>Knipowitschia</taxon>
    </lineage>
</organism>
<gene>
    <name evidence="1" type="ORF">KC01_LOCUS2217</name>
</gene>
<sequence>MLCGRKAEADSISLLKCGAGVQGWESRCLGRQQGVCWGPLEPPGPPRSDGGARGRLSTELISDRLHVDEQESPHQNSP</sequence>
<proteinExistence type="predicted"/>
<evidence type="ECO:0000313" key="1">
    <source>
        <dbReference type="EMBL" id="CAL1569846.1"/>
    </source>
</evidence>
<keyword evidence="2" id="KW-1185">Reference proteome</keyword>
<dbReference type="AlphaFoldDB" id="A0AAV2J021"/>